<reference evidence="5 6" key="1">
    <citation type="journal article" date="2019" name="Nat. Ecol. Evol.">
        <title>Megaphylogeny resolves global patterns of mushroom evolution.</title>
        <authorList>
            <person name="Varga T."/>
            <person name="Krizsan K."/>
            <person name="Foldi C."/>
            <person name="Dima B."/>
            <person name="Sanchez-Garcia M."/>
            <person name="Sanchez-Ramirez S."/>
            <person name="Szollosi G.J."/>
            <person name="Szarkandi J.G."/>
            <person name="Papp V."/>
            <person name="Albert L."/>
            <person name="Andreopoulos W."/>
            <person name="Angelini C."/>
            <person name="Antonin V."/>
            <person name="Barry K.W."/>
            <person name="Bougher N.L."/>
            <person name="Buchanan P."/>
            <person name="Buyck B."/>
            <person name="Bense V."/>
            <person name="Catcheside P."/>
            <person name="Chovatia M."/>
            <person name="Cooper J."/>
            <person name="Damon W."/>
            <person name="Desjardin D."/>
            <person name="Finy P."/>
            <person name="Geml J."/>
            <person name="Haridas S."/>
            <person name="Hughes K."/>
            <person name="Justo A."/>
            <person name="Karasinski D."/>
            <person name="Kautmanova I."/>
            <person name="Kiss B."/>
            <person name="Kocsube S."/>
            <person name="Kotiranta H."/>
            <person name="LaButti K.M."/>
            <person name="Lechner B.E."/>
            <person name="Liimatainen K."/>
            <person name="Lipzen A."/>
            <person name="Lukacs Z."/>
            <person name="Mihaltcheva S."/>
            <person name="Morgado L.N."/>
            <person name="Niskanen T."/>
            <person name="Noordeloos M.E."/>
            <person name="Ohm R.A."/>
            <person name="Ortiz-Santana B."/>
            <person name="Ovrebo C."/>
            <person name="Racz N."/>
            <person name="Riley R."/>
            <person name="Savchenko A."/>
            <person name="Shiryaev A."/>
            <person name="Soop K."/>
            <person name="Spirin V."/>
            <person name="Szebenyi C."/>
            <person name="Tomsovsky M."/>
            <person name="Tulloss R.E."/>
            <person name="Uehling J."/>
            <person name="Grigoriev I.V."/>
            <person name="Vagvolgyi C."/>
            <person name="Papp T."/>
            <person name="Martin F.M."/>
            <person name="Miettinen O."/>
            <person name="Hibbett D.S."/>
            <person name="Nagy L.G."/>
        </authorList>
    </citation>
    <scope>NUCLEOTIDE SEQUENCE [LARGE SCALE GENOMIC DNA]</scope>
    <source>
        <strain evidence="5 6">HHB13444</strain>
    </source>
</reference>
<feature type="compositionally biased region" description="Pro residues" evidence="3">
    <location>
        <begin position="94"/>
        <end position="108"/>
    </location>
</feature>
<evidence type="ECO:0000256" key="2">
    <source>
        <dbReference type="PROSITE-ProRule" id="PRU00376"/>
    </source>
</evidence>
<dbReference type="InterPro" id="IPR038704">
    <property type="entry name" value="YEAST_sf"/>
</dbReference>
<evidence type="ECO:0000313" key="6">
    <source>
        <dbReference type="Proteomes" id="UP000308197"/>
    </source>
</evidence>
<dbReference type="EMBL" id="ML210987">
    <property type="protein sequence ID" value="TFK93090.1"/>
    <property type="molecule type" value="Genomic_DNA"/>
</dbReference>
<dbReference type="InParanoid" id="A0A5C3PYD7"/>
<gene>
    <name evidence="5" type="ORF">K466DRAFT_594682</name>
</gene>
<name>A0A5C3PYD7_9APHY</name>
<proteinExistence type="predicted"/>
<evidence type="ECO:0000256" key="1">
    <source>
        <dbReference type="ARBA" id="ARBA00023242"/>
    </source>
</evidence>
<dbReference type="PANTHER" id="PTHR48125">
    <property type="entry name" value="LP07818P1"/>
    <property type="match status" value="1"/>
</dbReference>
<dbReference type="Pfam" id="PF25909">
    <property type="entry name" value="zf-C2H2_AHC1"/>
    <property type="match status" value="1"/>
</dbReference>
<keyword evidence="1 2" id="KW-0539">Nucleus</keyword>
<dbReference type="Proteomes" id="UP000308197">
    <property type="component" value="Unassembled WGS sequence"/>
</dbReference>
<dbReference type="AlphaFoldDB" id="A0A5C3PYD7"/>
<feature type="region of interest" description="Disordered" evidence="3">
    <location>
        <begin position="832"/>
        <end position="858"/>
    </location>
</feature>
<dbReference type="InterPro" id="IPR058706">
    <property type="entry name" value="zf-C2H2_AHC1-like"/>
</dbReference>
<dbReference type="Pfam" id="PF22951">
    <property type="entry name" value="3HBD"/>
    <property type="match status" value="1"/>
</dbReference>
<feature type="compositionally biased region" description="Pro residues" evidence="3">
    <location>
        <begin position="271"/>
        <end position="282"/>
    </location>
</feature>
<organism evidence="5 6">
    <name type="scientific">Polyporus arcularius HHB13444</name>
    <dbReference type="NCBI Taxonomy" id="1314778"/>
    <lineage>
        <taxon>Eukaryota</taxon>
        <taxon>Fungi</taxon>
        <taxon>Dikarya</taxon>
        <taxon>Basidiomycota</taxon>
        <taxon>Agaricomycotina</taxon>
        <taxon>Agaricomycetes</taxon>
        <taxon>Polyporales</taxon>
        <taxon>Polyporaceae</taxon>
        <taxon>Polyporus</taxon>
    </lineage>
</organism>
<sequence>MDGCRPRKRRRISDPHTPTLQQLALEEIDLEIAIRQRIAETIQSRVTWASLLQESLRTAAVPGSGNFREASLDALDAIEDPCAFIFNRESRLAPPPAPPANVPSPIVPQPDHLPSRTSARSTRTRGLARAPPAPPKRLLFLRNTTTNPPEIAKLACSVCARSDFSNLQGLLNHSRLRHQLEYGSHDECVQSCAVLVPEAERDFVVANGIELAGISIPSLRRLFEIAVGAGENVKLPELPNAPPVPPPVKLETSDAPLPPPSEVIPSKSPTPSTPPPPPPPPAAQQSSHVSRTLGYHIDTPALAPFLGRAPKQRQINIHADDDGAVDIECTSGSSGLQSRRMWRKPYTHRNVARKELDEVVPLAELPTNIDENPEQCDDGPEDKAVKDERSGLQMLSGTRFHIAARIQVADYSLFIPPNRRHPERPTHSHRWRLAVTSPSYSIPISSVLSKLTVASATDPPPATLVQPITVSEPPFVITSTTDRPFLARLTLTWAGSMNPPTEIEHWVELDPMHYSSAVLGEQQVFDVELDRNTELLPAREDLKTPSWDEEPLANATVAHAEAVPEAQEEEEPEPAYAAKLRSLLPKFPMTMKDIKGRFTARLPYTLVSTPAALLNLHIGRRKAIEMGRARALREAYNSLVSQSSSPELRPLTTIDVFRWLEDEGLFLRPDDAHTASSRMQSRSSRKRQRLSDPRGKDYCRACGLQRALHPAAQEDDVDVKPSLTTAAPAFGTVLGLCTSFREEDDASTRPPLVDVDALLHSGTDSDRRSPLPYGLCSAIVAPRPRLPSVSPAEDPSASRFHPEDLVAVADPKLTVAILRMMGLPFVQHARQGYGGHPYTDPDRTHHPGPERNVSPPSSALTARYLTTTSSPGLLDLQQPRAAVLAHLGPSALLASVVKVVVRQLTARGVDALRQDEAALRSVVNGRHRHREATAPPQRLLTPGHVVRGLVRHAQTEVSAAALLLCAARLGERGSSERRS</sequence>
<evidence type="ECO:0000259" key="4">
    <source>
        <dbReference type="PROSITE" id="PS51037"/>
    </source>
</evidence>
<evidence type="ECO:0000313" key="5">
    <source>
        <dbReference type="EMBL" id="TFK93090.1"/>
    </source>
</evidence>
<feature type="region of interest" description="Disordered" evidence="3">
    <location>
        <begin position="671"/>
        <end position="695"/>
    </location>
</feature>
<dbReference type="GO" id="GO:0005634">
    <property type="term" value="C:nucleus"/>
    <property type="evidence" value="ECO:0007669"/>
    <property type="project" value="UniProtKB-SubCell"/>
</dbReference>
<dbReference type="PROSITE" id="PS51037">
    <property type="entry name" value="YEATS"/>
    <property type="match status" value="1"/>
</dbReference>
<feature type="compositionally biased region" description="Basic and acidic residues" evidence="3">
    <location>
        <begin position="839"/>
        <end position="849"/>
    </location>
</feature>
<feature type="region of interest" description="Disordered" evidence="3">
    <location>
        <begin position="94"/>
        <end position="130"/>
    </location>
</feature>
<protein>
    <recommendedName>
        <fullName evidence="4">YEATS domain-containing protein</fullName>
    </recommendedName>
</protein>
<accession>A0A5C3PYD7</accession>
<evidence type="ECO:0000256" key="3">
    <source>
        <dbReference type="SAM" id="MobiDB-lite"/>
    </source>
</evidence>
<comment type="subcellular location">
    <subcellularLocation>
        <location evidence="2">Nucleus</location>
    </subcellularLocation>
</comment>
<dbReference type="InterPro" id="IPR055129">
    <property type="entry name" value="YEATS_dom"/>
</dbReference>
<dbReference type="Gene3D" id="2.60.40.1970">
    <property type="entry name" value="YEATS domain"/>
    <property type="match status" value="1"/>
</dbReference>
<feature type="region of interest" description="Disordered" evidence="3">
    <location>
        <begin position="234"/>
        <end position="290"/>
    </location>
</feature>
<feature type="compositionally biased region" description="Pro residues" evidence="3">
    <location>
        <begin position="239"/>
        <end position="248"/>
    </location>
</feature>
<dbReference type="PANTHER" id="PTHR48125:SF12">
    <property type="entry name" value="AT HOOK TRANSCRIPTION FACTOR FAMILY-RELATED"/>
    <property type="match status" value="1"/>
</dbReference>
<keyword evidence="6" id="KW-1185">Reference proteome</keyword>
<feature type="compositionally biased region" description="Low complexity" evidence="3">
    <location>
        <begin position="115"/>
        <end position="130"/>
    </location>
</feature>
<feature type="domain" description="YEATS" evidence="4">
    <location>
        <begin position="396"/>
        <end position="539"/>
    </location>
</feature>
<dbReference type="InterPro" id="IPR055127">
    <property type="entry name" value="YEATS2_3HBD"/>
</dbReference>
<dbReference type="STRING" id="1314778.A0A5C3PYD7"/>